<proteinExistence type="predicted"/>
<dbReference type="Proteomes" id="UP000887013">
    <property type="component" value="Unassembled WGS sequence"/>
</dbReference>
<evidence type="ECO:0000313" key="2">
    <source>
        <dbReference type="Proteomes" id="UP000887013"/>
    </source>
</evidence>
<comment type="caution">
    <text evidence="1">The sequence shown here is derived from an EMBL/GenBank/DDBJ whole genome shotgun (WGS) entry which is preliminary data.</text>
</comment>
<organism evidence="1 2">
    <name type="scientific">Nephila pilipes</name>
    <name type="common">Giant wood spider</name>
    <name type="synonym">Nephila maculata</name>
    <dbReference type="NCBI Taxonomy" id="299642"/>
    <lineage>
        <taxon>Eukaryota</taxon>
        <taxon>Metazoa</taxon>
        <taxon>Ecdysozoa</taxon>
        <taxon>Arthropoda</taxon>
        <taxon>Chelicerata</taxon>
        <taxon>Arachnida</taxon>
        <taxon>Araneae</taxon>
        <taxon>Araneomorphae</taxon>
        <taxon>Entelegynae</taxon>
        <taxon>Araneoidea</taxon>
        <taxon>Nephilidae</taxon>
        <taxon>Nephila</taxon>
    </lineage>
</organism>
<gene>
    <name evidence="1" type="ORF">NPIL_488371</name>
</gene>
<protein>
    <submittedName>
        <fullName evidence="1">Uncharacterized protein</fullName>
    </submittedName>
</protein>
<dbReference type="AlphaFoldDB" id="A0A8X6P1T3"/>
<keyword evidence="2" id="KW-1185">Reference proteome</keyword>
<evidence type="ECO:0000313" key="1">
    <source>
        <dbReference type="EMBL" id="GFT46692.1"/>
    </source>
</evidence>
<accession>A0A8X6P1T3</accession>
<reference evidence="1" key="1">
    <citation type="submission" date="2020-08" db="EMBL/GenBank/DDBJ databases">
        <title>Multicomponent nature underlies the extraordinary mechanical properties of spider dragline silk.</title>
        <authorList>
            <person name="Kono N."/>
            <person name="Nakamura H."/>
            <person name="Mori M."/>
            <person name="Yoshida Y."/>
            <person name="Ohtoshi R."/>
            <person name="Malay A.D."/>
            <person name="Moran D.A.P."/>
            <person name="Tomita M."/>
            <person name="Numata K."/>
            <person name="Arakawa K."/>
        </authorList>
    </citation>
    <scope>NUCLEOTIDE SEQUENCE</scope>
</reference>
<name>A0A8X6P1T3_NEPPI</name>
<sequence length="90" mass="9870">MINRPEILLSGANICAMQSEPLDYGTLIAGATGINGISEKTVTENRDVRLIFVRVPPEMIQDESSADGRRVVTKCGIESFKPIIRLVLLQ</sequence>
<dbReference type="EMBL" id="BMAW01064715">
    <property type="protein sequence ID" value="GFT46692.1"/>
    <property type="molecule type" value="Genomic_DNA"/>
</dbReference>